<organism evidence="8 9">
    <name type="scientific">Nakamurella alba</name>
    <dbReference type="NCBI Taxonomy" id="2665158"/>
    <lineage>
        <taxon>Bacteria</taxon>
        <taxon>Bacillati</taxon>
        <taxon>Actinomycetota</taxon>
        <taxon>Actinomycetes</taxon>
        <taxon>Nakamurellales</taxon>
        <taxon>Nakamurellaceae</taxon>
        <taxon>Nakamurella</taxon>
    </lineage>
</organism>
<keyword evidence="2" id="KW-0859">Xylose metabolism</keyword>
<dbReference type="InterPro" id="IPR018485">
    <property type="entry name" value="FGGY_C"/>
</dbReference>
<dbReference type="InterPro" id="IPR043129">
    <property type="entry name" value="ATPase_NBD"/>
</dbReference>
<dbReference type="Pfam" id="PF00370">
    <property type="entry name" value="FGGY_N"/>
    <property type="match status" value="1"/>
</dbReference>
<dbReference type="RefSeq" id="WP_154769778.1">
    <property type="nucleotide sequence ID" value="NZ_WLYK01000007.1"/>
</dbReference>
<dbReference type="InterPro" id="IPR050406">
    <property type="entry name" value="FGGY_Carb_Kinase"/>
</dbReference>
<evidence type="ECO:0000313" key="9">
    <source>
        <dbReference type="Proteomes" id="UP000460221"/>
    </source>
</evidence>
<dbReference type="PANTHER" id="PTHR43095:SF5">
    <property type="entry name" value="XYLULOSE KINASE"/>
    <property type="match status" value="1"/>
</dbReference>
<evidence type="ECO:0000256" key="3">
    <source>
        <dbReference type="ARBA" id="ARBA00022679"/>
    </source>
</evidence>
<evidence type="ECO:0000259" key="7">
    <source>
        <dbReference type="Pfam" id="PF02782"/>
    </source>
</evidence>
<sequence>MTRRFRLGVDIGTSSVKVALHDQESQQRTAFRSSHYPSAHPAPDRVEQDQDDWWRAVGEALTALLHHHPAVTAGNSVIGLTGQMHTTTLLSADDRPLRPAILWSDRRAAELCAAYNAAHPEHVDVTGNPLLAAFTAAHLRWLRAHEPEVLSRTRKVLVPKDLVRLRLGAGYATEPADASATALLDTRSGQWDSDLAAGCGIDLDRLPPVLPSAAVTGEIAALPDGDPVLRRLLGSPVVGGAGDQAALGIALDVTAPGALGLSLGTSGVAISASDHAVPGAFRHALPDTWLRLDSIHAAGLALTWWSGIAGRSVDDLLAEVAGAGTGGPVFVPHLQGGRDGDHAAGGSFTGLRADHTRADLTRAVLAGVAGEMTGLAAAVTDGVLPARVAAGGRGASSPLWRSLLGAALGREILPADGDSADGAALLAGHADL</sequence>
<dbReference type="InterPro" id="IPR000577">
    <property type="entry name" value="Carb_kinase_FGGY"/>
</dbReference>
<feature type="domain" description="Carbohydrate kinase FGGY N-terminal" evidence="6">
    <location>
        <begin position="7"/>
        <end position="246"/>
    </location>
</feature>
<keyword evidence="2" id="KW-0119">Carbohydrate metabolism</keyword>
<evidence type="ECO:0000313" key="8">
    <source>
        <dbReference type="EMBL" id="MTD15757.1"/>
    </source>
</evidence>
<evidence type="ECO:0000256" key="2">
    <source>
        <dbReference type="ARBA" id="ARBA00022629"/>
    </source>
</evidence>
<keyword evidence="3" id="KW-0808">Transferase</keyword>
<evidence type="ECO:0000256" key="5">
    <source>
        <dbReference type="SAM" id="MobiDB-lite"/>
    </source>
</evidence>
<dbReference type="Pfam" id="PF02782">
    <property type="entry name" value="FGGY_C"/>
    <property type="match status" value="1"/>
</dbReference>
<name>A0A7K1FNK9_9ACTN</name>
<evidence type="ECO:0000259" key="6">
    <source>
        <dbReference type="Pfam" id="PF00370"/>
    </source>
</evidence>
<accession>A0A7K1FNK9</accession>
<comment type="caution">
    <text evidence="8">The sequence shown here is derived from an EMBL/GenBank/DDBJ whole genome shotgun (WGS) entry which is preliminary data.</text>
</comment>
<dbReference type="PANTHER" id="PTHR43095">
    <property type="entry name" value="SUGAR KINASE"/>
    <property type="match status" value="1"/>
</dbReference>
<gene>
    <name evidence="8" type="ORF">GIS00_17625</name>
</gene>
<dbReference type="GO" id="GO:0016301">
    <property type="term" value="F:kinase activity"/>
    <property type="evidence" value="ECO:0007669"/>
    <property type="project" value="UniProtKB-KW"/>
</dbReference>
<dbReference type="AlphaFoldDB" id="A0A7K1FNK9"/>
<reference evidence="8 9" key="1">
    <citation type="submission" date="2019-11" db="EMBL/GenBank/DDBJ databases">
        <authorList>
            <person name="Jiang L.-Q."/>
        </authorList>
    </citation>
    <scope>NUCLEOTIDE SEQUENCE [LARGE SCALE GENOMIC DNA]</scope>
    <source>
        <strain evidence="8 9">YIM 132087</strain>
    </source>
</reference>
<proteinExistence type="inferred from homology"/>
<dbReference type="CDD" id="cd07808">
    <property type="entry name" value="ASKHA_NBD_FGGY_EcXK-like"/>
    <property type="match status" value="1"/>
</dbReference>
<keyword evidence="4 8" id="KW-0418">Kinase</keyword>
<dbReference type="SUPFAM" id="SSF53067">
    <property type="entry name" value="Actin-like ATPase domain"/>
    <property type="match status" value="2"/>
</dbReference>
<dbReference type="Proteomes" id="UP000460221">
    <property type="component" value="Unassembled WGS sequence"/>
</dbReference>
<feature type="compositionally biased region" description="Polar residues" evidence="5">
    <location>
        <begin position="26"/>
        <end position="36"/>
    </location>
</feature>
<evidence type="ECO:0000256" key="4">
    <source>
        <dbReference type="ARBA" id="ARBA00022777"/>
    </source>
</evidence>
<feature type="region of interest" description="Disordered" evidence="5">
    <location>
        <begin position="21"/>
        <end position="47"/>
    </location>
</feature>
<dbReference type="GO" id="GO:0042732">
    <property type="term" value="P:D-xylose metabolic process"/>
    <property type="evidence" value="ECO:0007669"/>
    <property type="project" value="UniProtKB-KW"/>
</dbReference>
<evidence type="ECO:0000256" key="1">
    <source>
        <dbReference type="ARBA" id="ARBA00009156"/>
    </source>
</evidence>
<keyword evidence="9" id="KW-1185">Reference proteome</keyword>
<dbReference type="EMBL" id="WLYK01000007">
    <property type="protein sequence ID" value="MTD15757.1"/>
    <property type="molecule type" value="Genomic_DNA"/>
</dbReference>
<comment type="similarity">
    <text evidence="1">Belongs to the FGGY kinase family.</text>
</comment>
<dbReference type="PIRSF" id="PIRSF000538">
    <property type="entry name" value="GlpK"/>
    <property type="match status" value="1"/>
</dbReference>
<feature type="domain" description="Carbohydrate kinase FGGY C-terminal" evidence="7">
    <location>
        <begin position="261"/>
        <end position="430"/>
    </location>
</feature>
<dbReference type="InterPro" id="IPR018484">
    <property type="entry name" value="FGGY_N"/>
</dbReference>
<protein>
    <submittedName>
        <fullName evidence="8">Xylulokinase</fullName>
    </submittedName>
</protein>
<dbReference type="Gene3D" id="3.30.420.40">
    <property type="match status" value="2"/>
</dbReference>